<feature type="compositionally biased region" description="Gly residues" evidence="1">
    <location>
        <begin position="136"/>
        <end position="150"/>
    </location>
</feature>
<keyword evidence="5" id="KW-1185">Reference proteome</keyword>
<dbReference type="Pfam" id="PF20820">
    <property type="entry name" value="Fib-H_N"/>
    <property type="match status" value="1"/>
</dbReference>
<protein>
    <recommendedName>
        <fullName evidence="3">Fibroin heavy chain N-terminal domain-containing protein</fullName>
    </recommendedName>
</protein>
<keyword evidence="2" id="KW-0732">Signal</keyword>
<feature type="non-terminal residue" evidence="4">
    <location>
        <position position="170"/>
    </location>
</feature>
<proteinExistence type="predicted"/>
<dbReference type="EMBL" id="JH668652">
    <property type="protein sequence ID" value="KAG6460059.1"/>
    <property type="molecule type" value="Genomic_DNA"/>
</dbReference>
<evidence type="ECO:0000256" key="1">
    <source>
        <dbReference type="SAM" id="MobiDB-lite"/>
    </source>
</evidence>
<feature type="region of interest" description="Disordered" evidence="1">
    <location>
        <begin position="104"/>
        <end position="151"/>
    </location>
</feature>
<dbReference type="Proteomes" id="UP000791440">
    <property type="component" value="Unassembled WGS sequence"/>
</dbReference>
<reference evidence="4" key="1">
    <citation type="journal article" date="2016" name="Insect Biochem. Mol. Biol.">
        <title>Multifaceted biological insights from a draft genome sequence of the tobacco hornworm moth, Manduca sexta.</title>
        <authorList>
            <person name="Kanost M.R."/>
            <person name="Arrese E.L."/>
            <person name="Cao X."/>
            <person name="Chen Y.R."/>
            <person name="Chellapilla S."/>
            <person name="Goldsmith M.R."/>
            <person name="Grosse-Wilde E."/>
            <person name="Heckel D.G."/>
            <person name="Herndon N."/>
            <person name="Jiang H."/>
            <person name="Papanicolaou A."/>
            <person name="Qu J."/>
            <person name="Soulages J.L."/>
            <person name="Vogel H."/>
            <person name="Walters J."/>
            <person name="Waterhouse R.M."/>
            <person name="Ahn S.J."/>
            <person name="Almeida F.C."/>
            <person name="An C."/>
            <person name="Aqrawi P."/>
            <person name="Bretschneider A."/>
            <person name="Bryant W.B."/>
            <person name="Bucks S."/>
            <person name="Chao H."/>
            <person name="Chevignon G."/>
            <person name="Christen J.M."/>
            <person name="Clarke D.F."/>
            <person name="Dittmer N.T."/>
            <person name="Ferguson L.C.F."/>
            <person name="Garavelou S."/>
            <person name="Gordon K.H.J."/>
            <person name="Gunaratna R.T."/>
            <person name="Han Y."/>
            <person name="Hauser F."/>
            <person name="He Y."/>
            <person name="Heidel-Fischer H."/>
            <person name="Hirsh A."/>
            <person name="Hu Y."/>
            <person name="Jiang H."/>
            <person name="Kalra D."/>
            <person name="Klinner C."/>
            <person name="Konig C."/>
            <person name="Kovar C."/>
            <person name="Kroll A.R."/>
            <person name="Kuwar S.S."/>
            <person name="Lee S.L."/>
            <person name="Lehman R."/>
            <person name="Li K."/>
            <person name="Li Z."/>
            <person name="Liang H."/>
            <person name="Lovelace S."/>
            <person name="Lu Z."/>
            <person name="Mansfield J.H."/>
            <person name="McCulloch K.J."/>
            <person name="Mathew T."/>
            <person name="Morton B."/>
            <person name="Muzny D.M."/>
            <person name="Neunemann D."/>
            <person name="Ongeri F."/>
            <person name="Pauchet Y."/>
            <person name="Pu L.L."/>
            <person name="Pyrousis I."/>
            <person name="Rao X.J."/>
            <person name="Redding A."/>
            <person name="Roesel C."/>
            <person name="Sanchez-Gracia A."/>
            <person name="Schaack S."/>
            <person name="Shukla A."/>
            <person name="Tetreau G."/>
            <person name="Wang Y."/>
            <person name="Xiong G.H."/>
            <person name="Traut W."/>
            <person name="Walsh T.K."/>
            <person name="Worley K.C."/>
            <person name="Wu D."/>
            <person name="Wu W."/>
            <person name="Wu Y.Q."/>
            <person name="Zhang X."/>
            <person name="Zou Z."/>
            <person name="Zucker H."/>
            <person name="Briscoe A.D."/>
            <person name="Burmester T."/>
            <person name="Clem R.J."/>
            <person name="Feyereisen R."/>
            <person name="Grimmelikhuijzen C.J.P."/>
            <person name="Hamodrakas S.J."/>
            <person name="Hansson B.S."/>
            <person name="Huguet E."/>
            <person name="Jermiin L.S."/>
            <person name="Lan Q."/>
            <person name="Lehman H.K."/>
            <person name="Lorenzen M."/>
            <person name="Merzendorfer H."/>
            <person name="Michalopoulos I."/>
            <person name="Morton D.B."/>
            <person name="Muthukrishnan S."/>
            <person name="Oakeshott J.G."/>
            <person name="Palmer W."/>
            <person name="Park Y."/>
            <person name="Passarelli A.L."/>
            <person name="Rozas J."/>
            <person name="Schwartz L.M."/>
            <person name="Smith W."/>
            <person name="Southgate A."/>
            <person name="Vilcinskas A."/>
            <person name="Vogt R."/>
            <person name="Wang P."/>
            <person name="Werren J."/>
            <person name="Yu X.Q."/>
            <person name="Zhou J.J."/>
            <person name="Brown S.J."/>
            <person name="Scherer S.E."/>
            <person name="Richards S."/>
            <person name="Blissard G.W."/>
        </authorList>
    </citation>
    <scope>NUCLEOTIDE SEQUENCE</scope>
</reference>
<organism evidence="4 5">
    <name type="scientific">Manduca sexta</name>
    <name type="common">Tobacco hawkmoth</name>
    <name type="synonym">Tobacco hornworm</name>
    <dbReference type="NCBI Taxonomy" id="7130"/>
    <lineage>
        <taxon>Eukaryota</taxon>
        <taxon>Metazoa</taxon>
        <taxon>Ecdysozoa</taxon>
        <taxon>Arthropoda</taxon>
        <taxon>Hexapoda</taxon>
        <taxon>Insecta</taxon>
        <taxon>Pterygota</taxon>
        <taxon>Neoptera</taxon>
        <taxon>Endopterygota</taxon>
        <taxon>Lepidoptera</taxon>
        <taxon>Glossata</taxon>
        <taxon>Ditrysia</taxon>
        <taxon>Bombycoidea</taxon>
        <taxon>Sphingidae</taxon>
        <taxon>Sphinginae</taxon>
        <taxon>Sphingini</taxon>
        <taxon>Manduca</taxon>
    </lineage>
</organism>
<feature type="domain" description="Fibroin heavy chain N-terminal" evidence="3">
    <location>
        <begin position="33"/>
        <end position="102"/>
    </location>
</feature>
<feature type="compositionally biased region" description="Polar residues" evidence="1">
    <location>
        <begin position="106"/>
        <end position="115"/>
    </location>
</feature>
<sequence length="170" mass="17744">MRVTAFVILCCALQYVTSDDIEKTFNDLERGYKETSVRKSDEFNVKNGTMFETSRVRKQFERDGAKPNIDPGEKMFRTLMIETDASGHETIFEEDVVIKRVPGATDSASEGSLPTSAGSSGVSMSAASASTSFGSGSRGAHGPGHSGGSGARASAVAAATVAGSGEVYGT</sequence>
<feature type="compositionally biased region" description="Low complexity" evidence="1">
    <location>
        <begin position="116"/>
        <end position="135"/>
    </location>
</feature>
<comment type="caution">
    <text evidence="4">The sequence shown here is derived from an EMBL/GenBank/DDBJ whole genome shotgun (WGS) entry which is preliminary data.</text>
</comment>
<dbReference type="AlphaFoldDB" id="A0A921ZMT2"/>
<evidence type="ECO:0000313" key="4">
    <source>
        <dbReference type="EMBL" id="KAG6460059.1"/>
    </source>
</evidence>
<feature type="chain" id="PRO_5036989894" description="Fibroin heavy chain N-terminal domain-containing protein" evidence="2">
    <location>
        <begin position="19"/>
        <end position="170"/>
    </location>
</feature>
<name>A0A921ZMT2_MANSE</name>
<reference evidence="4" key="2">
    <citation type="submission" date="2020-12" db="EMBL/GenBank/DDBJ databases">
        <authorList>
            <person name="Kanost M."/>
        </authorList>
    </citation>
    <scope>NUCLEOTIDE SEQUENCE</scope>
</reference>
<evidence type="ECO:0000256" key="2">
    <source>
        <dbReference type="SAM" id="SignalP"/>
    </source>
</evidence>
<evidence type="ECO:0000259" key="3">
    <source>
        <dbReference type="Pfam" id="PF20820"/>
    </source>
</evidence>
<gene>
    <name evidence="4" type="ORF">O3G_MSEX011750</name>
</gene>
<dbReference type="InterPro" id="IPR049375">
    <property type="entry name" value="Fib-H_N"/>
</dbReference>
<evidence type="ECO:0000313" key="5">
    <source>
        <dbReference type="Proteomes" id="UP000791440"/>
    </source>
</evidence>
<accession>A0A921ZMT2</accession>
<feature type="signal peptide" evidence="2">
    <location>
        <begin position="1"/>
        <end position="18"/>
    </location>
</feature>